<keyword evidence="3" id="KW-1185">Reference proteome</keyword>
<keyword evidence="1" id="KW-0732">Signal</keyword>
<reference evidence="2" key="1">
    <citation type="submission" date="2021-02" db="EMBL/GenBank/DDBJ databases">
        <authorList>
            <person name="Nowell W R."/>
        </authorList>
    </citation>
    <scope>NUCLEOTIDE SEQUENCE</scope>
    <source>
        <strain evidence="2">Ploen Becks lab</strain>
    </source>
</reference>
<dbReference type="Proteomes" id="UP000663879">
    <property type="component" value="Unassembled WGS sequence"/>
</dbReference>
<dbReference type="AlphaFoldDB" id="A0A814QUB1"/>
<dbReference type="EMBL" id="CAJNOC010009056">
    <property type="protein sequence ID" value="CAF1124299.1"/>
    <property type="molecule type" value="Genomic_DNA"/>
</dbReference>
<name>A0A814QUB1_9BILA</name>
<proteinExistence type="predicted"/>
<sequence length="70" mass="7615">MKKSLLLILVCMIFVSNTICEEFECPGCCSISLDNEIKICNCPSSCQCLTQTFCMCPSDCGCDKDGCIGK</sequence>
<evidence type="ECO:0000313" key="3">
    <source>
        <dbReference type="Proteomes" id="UP000663879"/>
    </source>
</evidence>
<organism evidence="2 3">
    <name type="scientific">Brachionus calyciflorus</name>
    <dbReference type="NCBI Taxonomy" id="104777"/>
    <lineage>
        <taxon>Eukaryota</taxon>
        <taxon>Metazoa</taxon>
        <taxon>Spiralia</taxon>
        <taxon>Gnathifera</taxon>
        <taxon>Rotifera</taxon>
        <taxon>Eurotatoria</taxon>
        <taxon>Monogononta</taxon>
        <taxon>Pseudotrocha</taxon>
        <taxon>Ploima</taxon>
        <taxon>Brachionidae</taxon>
        <taxon>Brachionus</taxon>
    </lineage>
</organism>
<evidence type="ECO:0000256" key="1">
    <source>
        <dbReference type="SAM" id="SignalP"/>
    </source>
</evidence>
<accession>A0A814QUB1</accession>
<feature type="chain" id="PRO_5032982258" evidence="1">
    <location>
        <begin position="21"/>
        <end position="70"/>
    </location>
</feature>
<protein>
    <submittedName>
        <fullName evidence="2">Uncharacterized protein</fullName>
    </submittedName>
</protein>
<evidence type="ECO:0000313" key="2">
    <source>
        <dbReference type="EMBL" id="CAF1124299.1"/>
    </source>
</evidence>
<feature type="signal peptide" evidence="1">
    <location>
        <begin position="1"/>
        <end position="20"/>
    </location>
</feature>
<gene>
    <name evidence="2" type="ORF">OXX778_LOCUS22184</name>
</gene>
<comment type="caution">
    <text evidence="2">The sequence shown here is derived from an EMBL/GenBank/DDBJ whole genome shotgun (WGS) entry which is preliminary data.</text>
</comment>